<comment type="subcellular location">
    <subcellularLocation>
        <location evidence="2">Secreted</location>
    </subcellularLocation>
</comment>
<dbReference type="Pfam" id="PF08548">
    <property type="entry name" value="Peptidase_M10_C"/>
    <property type="match status" value="1"/>
</dbReference>
<dbReference type="InterPro" id="IPR001343">
    <property type="entry name" value="Hemolysn_Ca-bd"/>
</dbReference>
<dbReference type="Gene3D" id="2.150.10.10">
    <property type="entry name" value="Serralysin-like metalloprotease, C-terminal"/>
    <property type="match status" value="2"/>
</dbReference>
<name>A0A5C4NEB7_9RHOB</name>
<keyword evidence="4" id="KW-0677">Repeat</keyword>
<evidence type="ECO:0000313" key="7">
    <source>
        <dbReference type="Proteomes" id="UP000305709"/>
    </source>
</evidence>
<organism evidence="6 7">
    <name type="scientific">Rubellimicrobium roseum</name>
    <dbReference type="NCBI Taxonomy" id="687525"/>
    <lineage>
        <taxon>Bacteria</taxon>
        <taxon>Pseudomonadati</taxon>
        <taxon>Pseudomonadota</taxon>
        <taxon>Alphaproteobacteria</taxon>
        <taxon>Rhodobacterales</taxon>
        <taxon>Roseobacteraceae</taxon>
        <taxon>Rubellimicrobium</taxon>
    </lineage>
</organism>
<evidence type="ECO:0000256" key="3">
    <source>
        <dbReference type="ARBA" id="ARBA00022525"/>
    </source>
</evidence>
<evidence type="ECO:0000259" key="5">
    <source>
        <dbReference type="Pfam" id="PF08548"/>
    </source>
</evidence>
<dbReference type="Proteomes" id="UP000305709">
    <property type="component" value="Unassembled WGS sequence"/>
</dbReference>
<evidence type="ECO:0000313" key="6">
    <source>
        <dbReference type="EMBL" id="TNC72250.1"/>
    </source>
</evidence>
<protein>
    <recommendedName>
        <fullName evidence="5">Peptidase M10 serralysin C-terminal domain-containing protein</fullName>
    </recommendedName>
</protein>
<accession>A0A5C4NEB7</accession>
<keyword evidence="7" id="KW-1185">Reference proteome</keyword>
<dbReference type="InterPro" id="IPR011049">
    <property type="entry name" value="Serralysin-like_metalloprot_C"/>
</dbReference>
<dbReference type="InterPro" id="IPR013858">
    <property type="entry name" value="Peptidase_M10B_C"/>
</dbReference>
<proteinExistence type="predicted"/>
<dbReference type="GO" id="GO:0005509">
    <property type="term" value="F:calcium ion binding"/>
    <property type="evidence" value="ECO:0007669"/>
    <property type="project" value="InterPro"/>
</dbReference>
<dbReference type="RefSeq" id="WP_218014070.1">
    <property type="nucleotide sequence ID" value="NZ_VDFV01000009.1"/>
</dbReference>
<keyword evidence="3" id="KW-0964">Secreted</keyword>
<dbReference type="AlphaFoldDB" id="A0A5C4NEB7"/>
<comment type="caution">
    <text evidence="6">The sequence shown here is derived from an EMBL/GenBank/DDBJ whole genome shotgun (WGS) entry which is preliminary data.</text>
</comment>
<dbReference type="EMBL" id="VDFV01000009">
    <property type="protein sequence ID" value="TNC72250.1"/>
    <property type="molecule type" value="Genomic_DNA"/>
</dbReference>
<feature type="domain" description="Peptidase M10 serralysin C-terminal" evidence="5">
    <location>
        <begin position="28"/>
        <end position="191"/>
    </location>
</feature>
<dbReference type="InterPro" id="IPR018511">
    <property type="entry name" value="Hemolysin-typ_Ca-bd_CS"/>
</dbReference>
<comment type="cofactor">
    <cofactor evidence="1">
        <name>Ca(2+)</name>
        <dbReference type="ChEBI" id="CHEBI:29108"/>
    </cofactor>
</comment>
<reference evidence="6 7" key="1">
    <citation type="submission" date="2019-06" db="EMBL/GenBank/DDBJ databases">
        <authorList>
            <person name="Jiang L."/>
        </authorList>
    </citation>
    <scope>NUCLEOTIDE SEQUENCE [LARGE SCALE GENOMIC DNA]</scope>
    <source>
        <strain evidence="6 7">YIM 48858</strain>
    </source>
</reference>
<dbReference type="SUPFAM" id="SSF51120">
    <property type="entry name" value="beta-Roll"/>
    <property type="match status" value="1"/>
</dbReference>
<dbReference type="GO" id="GO:0005615">
    <property type="term" value="C:extracellular space"/>
    <property type="evidence" value="ECO:0007669"/>
    <property type="project" value="InterPro"/>
</dbReference>
<sequence length="193" mass="19081">TGLTIDMAVAPTVAVGSGATAATSDTLTTVENITAGSGDDTIFGNGAANLFLGGAGSDMLSGNGGNDNLFGDAGADELIGGLGTDGLTGGAEDDVFIFSSTTASTLTVSDTILDFEGGGIVGGDIIDLSGVSSVTFDFIGTDAFTTGSATQVRYETNGTDTFVFVDTNANAAAEMRIRISGVTDLIASDFVLS</sequence>
<evidence type="ECO:0000256" key="2">
    <source>
        <dbReference type="ARBA" id="ARBA00004613"/>
    </source>
</evidence>
<feature type="non-terminal residue" evidence="6">
    <location>
        <position position="1"/>
    </location>
</feature>
<dbReference type="PROSITE" id="PS00330">
    <property type="entry name" value="HEMOLYSIN_CALCIUM"/>
    <property type="match status" value="2"/>
</dbReference>
<evidence type="ECO:0000256" key="1">
    <source>
        <dbReference type="ARBA" id="ARBA00001913"/>
    </source>
</evidence>
<dbReference type="Pfam" id="PF00353">
    <property type="entry name" value="HemolysinCabind"/>
    <property type="match status" value="2"/>
</dbReference>
<evidence type="ECO:0000256" key="4">
    <source>
        <dbReference type="ARBA" id="ARBA00022737"/>
    </source>
</evidence>
<dbReference type="PRINTS" id="PR00313">
    <property type="entry name" value="CABNDNGRPT"/>
</dbReference>
<gene>
    <name evidence="6" type="ORF">FHG71_09400</name>
</gene>